<sequence length="351" mass="39935">MSIQYCRAIYFSIYLTSVACQANFTKTEFASNTRPLSVENKDEEITLADSNVTLADSNVTLAEINVTLAVFDMLTTVPDNETSENFREIDNSNGEDKMSNEKNFHPVDVMEPVFEEWEEIPLYFFETVYQTHIWDKTLYTPEQYQLSFCGKMCIGEETVYVKPFSCPTIRCFDCICDRPRCEIYGICCPTDPAGFVFPDFFKVKKTATDNSASMQDIQVSDDTRNSPTPARKPEPNFEISYARASTVKCQVESWGRYLYIQSCPLGYEDSVTRKLCEANSLPGEDITLDMFARVSDNTTGIIYRNIFCAFCNDLTEVRGPIFLNDHNTGFYQVLPQKCALTLEYTLVSALS</sequence>
<comment type="caution">
    <text evidence="2">The sequence shown here is derived from an EMBL/GenBank/DDBJ whole genome shotgun (WGS) entry which is preliminary data.</text>
</comment>
<dbReference type="EMBL" id="BMAT01012547">
    <property type="protein sequence ID" value="GFR94412.1"/>
    <property type="molecule type" value="Genomic_DNA"/>
</dbReference>
<dbReference type="InterPro" id="IPR053231">
    <property type="entry name" value="GPCR_LN-TM7"/>
</dbReference>
<organism evidence="2 3">
    <name type="scientific">Elysia marginata</name>
    <dbReference type="NCBI Taxonomy" id="1093978"/>
    <lineage>
        <taxon>Eukaryota</taxon>
        <taxon>Metazoa</taxon>
        <taxon>Spiralia</taxon>
        <taxon>Lophotrochozoa</taxon>
        <taxon>Mollusca</taxon>
        <taxon>Gastropoda</taxon>
        <taxon>Heterobranchia</taxon>
        <taxon>Euthyneura</taxon>
        <taxon>Panpulmonata</taxon>
        <taxon>Sacoglossa</taxon>
        <taxon>Placobranchoidea</taxon>
        <taxon>Plakobranchidae</taxon>
        <taxon>Elysia</taxon>
    </lineage>
</organism>
<evidence type="ECO:0008006" key="4">
    <source>
        <dbReference type="Google" id="ProtNLM"/>
    </source>
</evidence>
<accession>A0AAV4HAC8</accession>
<evidence type="ECO:0000313" key="3">
    <source>
        <dbReference type="Proteomes" id="UP000762676"/>
    </source>
</evidence>
<dbReference type="PANTHER" id="PTHR45902">
    <property type="entry name" value="LATROPHILIN RECEPTOR-LIKE PROTEIN A"/>
    <property type="match status" value="1"/>
</dbReference>
<dbReference type="PANTHER" id="PTHR45902:SF1">
    <property type="entry name" value="LATROPHILIN RECEPTOR-LIKE PROTEIN A"/>
    <property type="match status" value="1"/>
</dbReference>
<gene>
    <name evidence="2" type="ORF">ElyMa_006249200</name>
</gene>
<dbReference type="PROSITE" id="PS51257">
    <property type="entry name" value="PROKAR_LIPOPROTEIN"/>
    <property type="match status" value="1"/>
</dbReference>
<feature type="compositionally biased region" description="Polar residues" evidence="1">
    <location>
        <begin position="213"/>
        <end position="228"/>
    </location>
</feature>
<keyword evidence="3" id="KW-1185">Reference proteome</keyword>
<reference evidence="2 3" key="1">
    <citation type="journal article" date="2021" name="Elife">
        <title>Chloroplast acquisition without the gene transfer in kleptoplastic sea slugs, Plakobranchus ocellatus.</title>
        <authorList>
            <person name="Maeda T."/>
            <person name="Takahashi S."/>
            <person name="Yoshida T."/>
            <person name="Shimamura S."/>
            <person name="Takaki Y."/>
            <person name="Nagai Y."/>
            <person name="Toyoda A."/>
            <person name="Suzuki Y."/>
            <person name="Arimoto A."/>
            <person name="Ishii H."/>
            <person name="Satoh N."/>
            <person name="Nishiyama T."/>
            <person name="Hasebe M."/>
            <person name="Maruyama T."/>
            <person name="Minagawa J."/>
            <person name="Obokata J."/>
            <person name="Shigenobu S."/>
        </authorList>
    </citation>
    <scope>NUCLEOTIDE SEQUENCE [LARGE SCALE GENOMIC DNA]</scope>
</reference>
<dbReference type="AlphaFoldDB" id="A0AAV4HAC8"/>
<dbReference type="Proteomes" id="UP000762676">
    <property type="component" value="Unassembled WGS sequence"/>
</dbReference>
<evidence type="ECO:0000256" key="1">
    <source>
        <dbReference type="SAM" id="MobiDB-lite"/>
    </source>
</evidence>
<protein>
    <recommendedName>
        <fullName evidence="4">SMB domain-containing protein</fullName>
    </recommendedName>
</protein>
<proteinExistence type="predicted"/>
<evidence type="ECO:0000313" key="2">
    <source>
        <dbReference type="EMBL" id="GFR94412.1"/>
    </source>
</evidence>
<feature type="region of interest" description="Disordered" evidence="1">
    <location>
        <begin position="213"/>
        <end position="235"/>
    </location>
</feature>
<name>A0AAV4HAC8_9GAST</name>